<organism evidence="5 6">
    <name type="scientific">Micromonospora endophytica</name>
    <dbReference type="NCBI Taxonomy" id="515350"/>
    <lineage>
        <taxon>Bacteria</taxon>
        <taxon>Bacillati</taxon>
        <taxon>Actinomycetota</taxon>
        <taxon>Actinomycetes</taxon>
        <taxon>Micromonosporales</taxon>
        <taxon>Micromonosporaceae</taxon>
        <taxon>Micromonospora</taxon>
    </lineage>
</organism>
<gene>
    <name evidence="5" type="ORF">C1I93_12560</name>
</gene>
<dbReference type="PANTHER" id="PTHR42723:SF1">
    <property type="entry name" value="CHLOROPHYLL SYNTHASE, CHLOROPLASTIC"/>
    <property type="match status" value="1"/>
</dbReference>
<comment type="caution">
    <text evidence="5">The sequence shown here is derived from an EMBL/GenBank/DDBJ whole genome shotgun (WGS) entry which is preliminary data.</text>
</comment>
<dbReference type="InterPro" id="IPR050475">
    <property type="entry name" value="Prenyltransferase_related"/>
</dbReference>
<accession>A0A2W2DBD9</accession>
<evidence type="ECO:0000256" key="2">
    <source>
        <dbReference type="ARBA" id="ARBA00022692"/>
    </source>
</evidence>
<protein>
    <submittedName>
        <fullName evidence="5">Uncharacterized protein</fullName>
    </submittedName>
</protein>
<dbReference type="OrthoDB" id="2908954at2"/>
<dbReference type="GO" id="GO:0016020">
    <property type="term" value="C:membrane"/>
    <property type="evidence" value="ECO:0007669"/>
    <property type="project" value="UniProtKB-SubCell"/>
</dbReference>
<keyword evidence="3" id="KW-1133">Transmembrane helix</keyword>
<reference evidence="5 6" key="1">
    <citation type="submission" date="2018-01" db="EMBL/GenBank/DDBJ databases">
        <title>Draft genome sequence of Jishengella endophytica.</title>
        <authorList>
            <person name="Sahin N."/>
            <person name="Ay H."/>
            <person name="Saygin H."/>
        </authorList>
    </citation>
    <scope>NUCLEOTIDE SEQUENCE [LARGE SCALE GENOMIC DNA]</scope>
    <source>
        <strain evidence="5 6">DSM 45430</strain>
    </source>
</reference>
<dbReference type="EMBL" id="POTX01000067">
    <property type="protein sequence ID" value="PZF97157.1"/>
    <property type="molecule type" value="Genomic_DNA"/>
</dbReference>
<dbReference type="GO" id="GO:0016765">
    <property type="term" value="F:transferase activity, transferring alkyl or aryl (other than methyl) groups"/>
    <property type="evidence" value="ECO:0007669"/>
    <property type="project" value="InterPro"/>
</dbReference>
<sequence>MTVDQLEPAVRTRDVVVAWARMWRLHFVPFSLSAGLVGMTAPPVGASVASVVIGLLFCTLGYGVGVVINDWFDREADAVNAPDRPFVTGLINPHVGLALTLTMSASLMVVAVVVAPTLALWSVIAIGGHLVYSWSKRIPMLGNLVNGVDMALFTVLGAVAVRPDAGWLDIPAVTWFQTALVAVAFSGFCLVGYFKDIEGDRVAGYRTLPVAIGTRASSRIAVIFPVVAVTAAGTAAVADAGRAGVYAEVVFWVLLVAAALGFTQSLVTLNRAPETRAYEALVWFIRATTLFFLSLGALHRPTLFLLLTVAIMAYLELTLRATQSSRQA</sequence>
<comment type="subcellular location">
    <subcellularLocation>
        <location evidence="1">Membrane</location>
        <topology evidence="1">Multi-pass membrane protein</topology>
    </subcellularLocation>
</comment>
<evidence type="ECO:0000256" key="1">
    <source>
        <dbReference type="ARBA" id="ARBA00004141"/>
    </source>
</evidence>
<dbReference type="InterPro" id="IPR000537">
    <property type="entry name" value="UbiA_prenyltransferase"/>
</dbReference>
<name>A0A2W2DBD9_9ACTN</name>
<keyword evidence="2" id="KW-0812">Transmembrane</keyword>
<proteinExistence type="predicted"/>
<evidence type="ECO:0000313" key="6">
    <source>
        <dbReference type="Proteomes" id="UP000248627"/>
    </source>
</evidence>
<dbReference type="Proteomes" id="UP000248627">
    <property type="component" value="Unassembled WGS sequence"/>
</dbReference>
<evidence type="ECO:0000313" key="5">
    <source>
        <dbReference type="EMBL" id="PZF97157.1"/>
    </source>
</evidence>
<keyword evidence="6" id="KW-1185">Reference proteome</keyword>
<keyword evidence="4" id="KW-0472">Membrane</keyword>
<dbReference type="RefSeq" id="WP_111243452.1">
    <property type="nucleotide sequence ID" value="NZ_AP023358.1"/>
</dbReference>
<dbReference type="Gene3D" id="1.10.357.140">
    <property type="entry name" value="UbiA prenyltransferase"/>
    <property type="match status" value="1"/>
</dbReference>
<dbReference type="Pfam" id="PF01040">
    <property type="entry name" value="UbiA"/>
    <property type="match status" value="1"/>
</dbReference>
<dbReference type="InterPro" id="IPR044878">
    <property type="entry name" value="UbiA_sf"/>
</dbReference>
<dbReference type="PANTHER" id="PTHR42723">
    <property type="entry name" value="CHLOROPHYLL SYNTHASE"/>
    <property type="match status" value="1"/>
</dbReference>
<evidence type="ECO:0000256" key="3">
    <source>
        <dbReference type="ARBA" id="ARBA00022989"/>
    </source>
</evidence>
<evidence type="ECO:0000256" key="4">
    <source>
        <dbReference type="ARBA" id="ARBA00023136"/>
    </source>
</evidence>
<dbReference type="AlphaFoldDB" id="A0A2W2DBD9"/>